<keyword evidence="5" id="KW-1185">Reference proteome</keyword>
<protein>
    <recommendedName>
        <fullName evidence="3">Protein kinase domain-containing protein</fullName>
    </recommendedName>
</protein>
<proteinExistence type="predicted"/>
<keyword evidence="2" id="KW-1003">Cell membrane</keyword>
<dbReference type="EnsemblPlants" id="Kaladp0100s0069.2.v1.1">
    <property type="protein sequence ID" value="Kaladp0100s0069.2.v1.1"/>
    <property type="gene ID" value="Kaladp0100s0069.v1.1"/>
</dbReference>
<comment type="subcellular location">
    <subcellularLocation>
        <location evidence="1">Cell membrane</location>
    </subcellularLocation>
</comment>
<dbReference type="Gramene" id="Kaladp0100s0069.2.v1.1">
    <property type="protein sequence ID" value="Kaladp0100s0069.2.v1.1"/>
    <property type="gene ID" value="Kaladp0100s0069.v1.1"/>
</dbReference>
<evidence type="ECO:0000313" key="5">
    <source>
        <dbReference type="Proteomes" id="UP000594263"/>
    </source>
</evidence>
<dbReference type="GO" id="GO:0005524">
    <property type="term" value="F:ATP binding"/>
    <property type="evidence" value="ECO:0007669"/>
    <property type="project" value="InterPro"/>
</dbReference>
<name>A0A7N0V6P3_KALFE</name>
<dbReference type="AlphaFoldDB" id="A0A7N0V6P3"/>
<dbReference type="Pfam" id="PF07714">
    <property type="entry name" value="PK_Tyr_Ser-Thr"/>
    <property type="match status" value="1"/>
</dbReference>
<evidence type="ECO:0000256" key="2">
    <source>
        <dbReference type="ARBA" id="ARBA00022475"/>
    </source>
</evidence>
<reference evidence="4" key="1">
    <citation type="submission" date="2021-01" db="UniProtKB">
        <authorList>
            <consortium name="EnsemblPlants"/>
        </authorList>
    </citation>
    <scope>IDENTIFICATION</scope>
</reference>
<dbReference type="SUPFAM" id="SSF56112">
    <property type="entry name" value="Protein kinase-like (PK-like)"/>
    <property type="match status" value="1"/>
</dbReference>
<dbReference type="InterPro" id="IPR050823">
    <property type="entry name" value="Plant_Ser_Thr_Prot_Kinase"/>
</dbReference>
<dbReference type="PANTHER" id="PTHR45621">
    <property type="entry name" value="OS01G0588500 PROTEIN-RELATED"/>
    <property type="match status" value="1"/>
</dbReference>
<dbReference type="Gene3D" id="3.30.200.20">
    <property type="entry name" value="Phosphorylase Kinase, domain 1"/>
    <property type="match status" value="1"/>
</dbReference>
<dbReference type="InterPro" id="IPR001245">
    <property type="entry name" value="Ser-Thr/Tyr_kinase_cat_dom"/>
</dbReference>
<feature type="domain" description="Protein kinase" evidence="3">
    <location>
        <begin position="70"/>
        <end position="348"/>
    </location>
</feature>
<accession>A0A7N0V6P3</accession>
<keyword evidence="2" id="KW-0472">Membrane</keyword>
<sequence length="348" mass="38016">MGACFSLPIKAENPTSEAVTQENESSDFCGRISSISGHQGQNLGTETDILECSSLKNFRFAVLQAATNNFHQDSMVAEDAFGCLFKGQIKNQALTFLTPGTRLIIAVKKLREYRSNCHEEFLAEIKYLTHLNHPNLVKLVGYCLEDEHRLLAYEFMAGGSLDNRLFMKNPSSQPLSWGNRMKIALDAAKGLAFLHSDEVNVIFRDFKSSSIFLSLNNDAKLYGLGLARNGPTGGEEHVFTRVMGITGYVAPEYAASGCLTAKCDVYAFGAVLFEIITSRRMKDVIHSAGKTSVKDWAIMKGQYLSIMDVEIEGQYSISGAEKAANLALQSQSQAEHASGCCSTGTASD</sequence>
<dbReference type="InterPro" id="IPR000719">
    <property type="entry name" value="Prot_kinase_dom"/>
</dbReference>
<dbReference type="InterPro" id="IPR011009">
    <property type="entry name" value="Kinase-like_dom_sf"/>
</dbReference>
<evidence type="ECO:0000259" key="3">
    <source>
        <dbReference type="PROSITE" id="PS50011"/>
    </source>
</evidence>
<dbReference type="Proteomes" id="UP000594263">
    <property type="component" value="Unplaced"/>
</dbReference>
<evidence type="ECO:0000256" key="1">
    <source>
        <dbReference type="ARBA" id="ARBA00004236"/>
    </source>
</evidence>
<dbReference type="Gramene" id="Kaladp0100s0069.1.v1.1">
    <property type="protein sequence ID" value="Kaladp0100s0069.1.v1.1"/>
    <property type="gene ID" value="Kaladp0100s0069.v1.1"/>
</dbReference>
<evidence type="ECO:0000313" key="4">
    <source>
        <dbReference type="EnsemblPlants" id="Kaladp0100s0069.1.v1.1"/>
    </source>
</evidence>
<dbReference type="GO" id="GO:0005886">
    <property type="term" value="C:plasma membrane"/>
    <property type="evidence" value="ECO:0007669"/>
    <property type="project" value="UniProtKB-SubCell"/>
</dbReference>
<dbReference type="Gene3D" id="1.10.510.10">
    <property type="entry name" value="Transferase(Phosphotransferase) domain 1"/>
    <property type="match status" value="1"/>
</dbReference>
<dbReference type="PROSITE" id="PS50011">
    <property type="entry name" value="PROTEIN_KINASE_DOM"/>
    <property type="match status" value="1"/>
</dbReference>
<dbReference type="EnsemblPlants" id="Kaladp0100s0069.1.v1.1">
    <property type="protein sequence ID" value="Kaladp0100s0069.1.v1.1"/>
    <property type="gene ID" value="Kaladp0100s0069.v1.1"/>
</dbReference>
<organism evidence="4 5">
    <name type="scientific">Kalanchoe fedtschenkoi</name>
    <name type="common">Lavender scallops</name>
    <name type="synonym">South American air plant</name>
    <dbReference type="NCBI Taxonomy" id="63787"/>
    <lineage>
        <taxon>Eukaryota</taxon>
        <taxon>Viridiplantae</taxon>
        <taxon>Streptophyta</taxon>
        <taxon>Embryophyta</taxon>
        <taxon>Tracheophyta</taxon>
        <taxon>Spermatophyta</taxon>
        <taxon>Magnoliopsida</taxon>
        <taxon>eudicotyledons</taxon>
        <taxon>Gunneridae</taxon>
        <taxon>Pentapetalae</taxon>
        <taxon>Saxifragales</taxon>
        <taxon>Crassulaceae</taxon>
        <taxon>Kalanchoe</taxon>
    </lineage>
</organism>
<dbReference type="GO" id="GO:0004672">
    <property type="term" value="F:protein kinase activity"/>
    <property type="evidence" value="ECO:0007669"/>
    <property type="project" value="InterPro"/>
</dbReference>